<organism evidence="6 7">
    <name type="scientific">Stichopus japonicus</name>
    <name type="common">Sea cucumber</name>
    <dbReference type="NCBI Taxonomy" id="307972"/>
    <lineage>
        <taxon>Eukaryota</taxon>
        <taxon>Metazoa</taxon>
        <taxon>Echinodermata</taxon>
        <taxon>Eleutherozoa</taxon>
        <taxon>Echinozoa</taxon>
        <taxon>Holothuroidea</taxon>
        <taxon>Aspidochirotacea</taxon>
        <taxon>Aspidochirotida</taxon>
        <taxon>Stichopodidae</taxon>
        <taxon>Apostichopus</taxon>
    </lineage>
</organism>
<dbReference type="InterPro" id="IPR051419">
    <property type="entry name" value="Lys/N-term_MeTrsfase_sf"/>
</dbReference>
<dbReference type="Pfam" id="PF08241">
    <property type="entry name" value="Methyltransf_11"/>
    <property type="match status" value="1"/>
</dbReference>
<dbReference type="AlphaFoldDB" id="A0A2G8JTL6"/>
<evidence type="ECO:0000256" key="4">
    <source>
        <dbReference type="ARBA" id="ARBA00023268"/>
    </source>
</evidence>
<evidence type="ECO:0000313" key="7">
    <source>
        <dbReference type="Proteomes" id="UP000230750"/>
    </source>
</evidence>
<accession>A0A2G8JTL6</accession>
<dbReference type="OrthoDB" id="411785at2759"/>
<dbReference type="CDD" id="cd02440">
    <property type="entry name" value="AdoMet_MTases"/>
    <property type="match status" value="1"/>
</dbReference>
<dbReference type="PANTHER" id="PTHR12176">
    <property type="entry name" value="SAM-DEPENDENT METHYLTRANSFERASE SUPERFAMILY PROTEIN"/>
    <property type="match status" value="1"/>
</dbReference>
<evidence type="ECO:0000259" key="5">
    <source>
        <dbReference type="Pfam" id="PF08241"/>
    </source>
</evidence>
<evidence type="ECO:0000256" key="3">
    <source>
        <dbReference type="ARBA" id="ARBA00022679"/>
    </source>
</evidence>
<sequence>MDLLPKSHQEFSTSDYWNSFFKNRGKKLFEWYGEYAELSGILHKYIKLKDKTLVIGCGSSRLSEDLYDLGYRNLVNIDISDVVIKQMKTRNEANRPDLIYEQMDVFKMLYNDGQYSVVLDKGTLDALLPDDSESSTQQIVGMFEEIERVLKLGGRYVCISLAQKHVVDNTLKFFVERGWMIRIHCLPKDESANEDDFPLPVFTFVFTKFKKIPGASPILEFTMGEDGKVGRYNSAAELTQIIEETQNYNLLKRNIHKRLQSDEQIQLDLQPPGSMSPRFTLTVVDRARIKQRENKFAIFIVPQG</sequence>
<protein>
    <submittedName>
        <fullName evidence="6">Methyltransferase-like protein 13</fullName>
    </submittedName>
</protein>
<dbReference type="FunFam" id="3.40.50.150:FF:000110">
    <property type="entry name" value="methyltransferase-like protein 13 isoform X1"/>
    <property type="match status" value="1"/>
</dbReference>
<dbReference type="InterPro" id="IPR029063">
    <property type="entry name" value="SAM-dependent_MTases_sf"/>
</dbReference>
<reference evidence="6 7" key="1">
    <citation type="journal article" date="2017" name="PLoS Biol.">
        <title>The sea cucumber genome provides insights into morphological evolution and visceral regeneration.</title>
        <authorList>
            <person name="Zhang X."/>
            <person name="Sun L."/>
            <person name="Yuan J."/>
            <person name="Sun Y."/>
            <person name="Gao Y."/>
            <person name="Zhang L."/>
            <person name="Li S."/>
            <person name="Dai H."/>
            <person name="Hamel J.F."/>
            <person name="Liu C."/>
            <person name="Yu Y."/>
            <person name="Liu S."/>
            <person name="Lin W."/>
            <person name="Guo K."/>
            <person name="Jin S."/>
            <person name="Xu P."/>
            <person name="Storey K.B."/>
            <person name="Huan P."/>
            <person name="Zhang T."/>
            <person name="Zhou Y."/>
            <person name="Zhang J."/>
            <person name="Lin C."/>
            <person name="Li X."/>
            <person name="Xing L."/>
            <person name="Huo D."/>
            <person name="Sun M."/>
            <person name="Wang L."/>
            <person name="Mercier A."/>
            <person name="Li F."/>
            <person name="Yang H."/>
            <person name="Xiang J."/>
        </authorList>
    </citation>
    <scope>NUCLEOTIDE SEQUENCE [LARGE SCALE GENOMIC DNA]</scope>
    <source>
        <strain evidence="6">Shaxun</strain>
        <tissue evidence="6">Muscle</tissue>
    </source>
</reference>
<comment type="caution">
    <text evidence="6">The sequence shown here is derived from an EMBL/GenBank/DDBJ whole genome shotgun (WGS) entry which is preliminary data.</text>
</comment>
<evidence type="ECO:0000313" key="6">
    <source>
        <dbReference type="EMBL" id="PIK39060.1"/>
    </source>
</evidence>
<dbReference type="PANTHER" id="PTHR12176:SF78">
    <property type="entry name" value="EEF1A LYSINE AND N-TERMINAL METHYLTRANSFERASE"/>
    <property type="match status" value="1"/>
</dbReference>
<gene>
    <name evidence="6" type="ORF">BSL78_24106</name>
</gene>
<dbReference type="SUPFAM" id="SSF53335">
    <property type="entry name" value="S-adenosyl-L-methionine-dependent methyltransferases"/>
    <property type="match status" value="1"/>
</dbReference>
<keyword evidence="7" id="KW-1185">Reference proteome</keyword>
<dbReference type="EMBL" id="MRZV01001281">
    <property type="protein sequence ID" value="PIK39060.1"/>
    <property type="molecule type" value="Genomic_DNA"/>
</dbReference>
<dbReference type="Gene3D" id="3.40.50.150">
    <property type="entry name" value="Vaccinia Virus protein VP39"/>
    <property type="match status" value="1"/>
</dbReference>
<dbReference type="GO" id="GO:0008757">
    <property type="term" value="F:S-adenosylmethionine-dependent methyltransferase activity"/>
    <property type="evidence" value="ECO:0007669"/>
    <property type="project" value="InterPro"/>
</dbReference>
<feature type="non-terminal residue" evidence="6">
    <location>
        <position position="304"/>
    </location>
</feature>
<name>A0A2G8JTL6_STIJA</name>
<keyword evidence="4" id="KW-0511">Multifunctional enzyme</keyword>
<proteinExistence type="inferred from homology"/>
<evidence type="ECO:0000256" key="1">
    <source>
        <dbReference type="ARBA" id="ARBA00008361"/>
    </source>
</evidence>
<dbReference type="Proteomes" id="UP000230750">
    <property type="component" value="Unassembled WGS sequence"/>
</dbReference>
<keyword evidence="2 6" id="KW-0489">Methyltransferase</keyword>
<keyword evidence="3 6" id="KW-0808">Transferase</keyword>
<dbReference type="GO" id="GO:0032259">
    <property type="term" value="P:methylation"/>
    <property type="evidence" value="ECO:0007669"/>
    <property type="project" value="UniProtKB-KW"/>
</dbReference>
<evidence type="ECO:0000256" key="2">
    <source>
        <dbReference type="ARBA" id="ARBA00022603"/>
    </source>
</evidence>
<feature type="domain" description="Methyltransferase type 11" evidence="5">
    <location>
        <begin position="54"/>
        <end position="158"/>
    </location>
</feature>
<dbReference type="InterPro" id="IPR013216">
    <property type="entry name" value="Methyltransf_11"/>
</dbReference>
<dbReference type="STRING" id="307972.A0A2G8JTL6"/>
<comment type="similarity">
    <text evidence="1">Belongs to the methyltransferase superfamily.</text>
</comment>